<proteinExistence type="predicted"/>
<dbReference type="InterPro" id="IPR017941">
    <property type="entry name" value="Rieske_2Fe-2S"/>
</dbReference>
<dbReference type="InterPro" id="IPR036922">
    <property type="entry name" value="Rieske_2Fe-2S_sf"/>
</dbReference>
<dbReference type="Pfam" id="PF19298">
    <property type="entry name" value="KshA_C"/>
    <property type="match status" value="1"/>
</dbReference>
<dbReference type="InterPro" id="IPR052206">
    <property type="entry name" value="Retinol_saturase"/>
</dbReference>
<keyword evidence="19" id="KW-1185">Reference proteome</keyword>
<evidence type="ECO:0000256" key="8">
    <source>
        <dbReference type="ARBA" id="ARBA00022963"/>
    </source>
</evidence>
<dbReference type="PATRIC" id="fig|1348663.4.peg.7155"/>
<dbReference type="GO" id="GO:0051537">
    <property type="term" value="F:2 iron, 2 sulfur cluster binding"/>
    <property type="evidence" value="ECO:0007669"/>
    <property type="project" value="UniProtKB-KW"/>
</dbReference>
<evidence type="ECO:0000256" key="5">
    <source>
        <dbReference type="ARBA" id="ARBA00022729"/>
    </source>
</evidence>
<dbReference type="InterPro" id="IPR036188">
    <property type="entry name" value="FAD/NAD-bd_sf"/>
</dbReference>
<dbReference type="Gene3D" id="2.102.10.10">
    <property type="entry name" value="Rieske [2Fe-2S] iron-sulphur domain"/>
    <property type="match status" value="1"/>
</dbReference>
<evidence type="ECO:0000256" key="10">
    <source>
        <dbReference type="ARBA" id="ARBA00023004"/>
    </source>
</evidence>
<keyword evidence="8" id="KW-0442">Lipid degradation</keyword>
<dbReference type="SUPFAM" id="SSF50022">
    <property type="entry name" value="ISP domain"/>
    <property type="match status" value="1"/>
</dbReference>
<evidence type="ECO:0000256" key="14">
    <source>
        <dbReference type="ARBA" id="ARBA00030944"/>
    </source>
</evidence>
<dbReference type="eggNOG" id="COG1233">
    <property type="taxonomic scope" value="Bacteria"/>
</dbReference>
<evidence type="ECO:0000256" key="6">
    <source>
        <dbReference type="ARBA" id="ARBA00022827"/>
    </source>
</evidence>
<keyword evidence="6" id="KW-0274">FAD</keyword>
<keyword evidence="4" id="KW-0479">Metal-binding</keyword>
<keyword evidence="12" id="KW-0520">NAD</keyword>
<dbReference type="InterPro" id="IPR002937">
    <property type="entry name" value="Amino_oxidase"/>
</dbReference>
<gene>
    <name evidence="18" type="ORF">KCH_74070</name>
</gene>
<dbReference type="PROSITE" id="PS51296">
    <property type="entry name" value="RIESKE"/>
    <property type="match status" value="1"/>
</dbReference>
<feature type="compositionally biased region" description="Pro residues" evidence="16">
    <location>
        <begin position="611"/>
        <end position="623"/>
    </location>
</feature>
<dbReference type="GO" id="GO:0016042">
    <property type="term" value="P:lipid catabolic process"/>
    <property type="evidence" value="ECO:0007669"/>
    <property type="project" value="UniProtKB-KW"/>
</dbReference>
<dbReference type="Proteomes" id="UP000027178">
    <property type="component" value="Unassembled WGS sequence"/>
</dbReference>
<keyword evidence="2" id="KW-0285">Flavoprotein</keyword>
<dbReference type="CDD" id="cd03469">
    <property type="entry name" value="Rieske_RO_Alpha_N"/>
    <property type="match status" value="1"/>
</dbReference>
<dbReference type="GO" id="GO:0016705">
    <property type="term" value="F:oxidoreductase activity, acting on paired donors, with incorporation or reduction of molecular oxygen"/>
    <property type="evidence" value="ECO:0007669"/>
    <property type="project" value="UniProtKB-ARBA"/>
</dbReference>
<organism evidence="18 19">
    <name type="scientific">Kitasatospora cheerisanensis KCTC 2395</name>
    <dbReference type="NCBI Taxonomy" id="1348663"/>
    <lineage>
        <taxon>Bacteria</taxon>
        <taxon>Bacillati</taxon>
        <taxon>Actinomycetota</taxon>
        <taxon>Actinomycetes</taxon>
        <taxon>Kitasatosporales</taxon>
        <taxon>Streptomycetaceae</taxon>
        <taxon>Kitasatospora</taxon>
    </lineage>
</organism>
<evidence type="ECO:0000256" key="1">
    <source>
        <dbReference type="ARBA" id="ARBA00001962"/>
    </source>
</evidence>
<evidence type="ECO:0000313" key="18">
    <source>
        <dbReference type="EMBL" id="KDN80772.1"/>
    </source>
</evidence>
<dbReference type="InterPro" id="IPR045605">
    <property type="entry name" value="KshA-like_C"/>
</dbReference>
<feature type="compositionally biased region" description="Basic residues" evidence="16">
    <location>
        <begin position="729"/>
        <end position="761"/>
    </location>
</feature>
<feature type="compositionally biased region" description="Basic residues" evidence="16">
    <location>
        <begin position="624"/>
        <end position="674"/>
    </location>
</feature>
<keyword evidence="13" id="KW-0753">Steroid metabolism</keyword>
<dbReference type="eggNOG" id="COG4638">
    <property type="taxonomic scope" value="Bacteria"/>
</dbReference>
<dbReference type="Gene3D" id="3.90.380.10">
    <property type="entry name" value="Naphthalene 1,2-dioxygenase Alpha Subunit, Chain A, domain 1"/>
    <property type="match status" value="1"/>
</dbReference>
<evidence type="ECO:0000259" key="17">
    <source>
        <dbReference type="PROSITE" id="PS51296"/>
    </source>
</evidence>
<feature type="compositionally biased region" description="Low complexity" evidence="16">
    <location>
        <begin position="948"/>
        <end position="958"/>
    </location>
</feature>
<feature type="compositionally biased region" description="Basic residues" evidence="16">
    <location>
        <begin position="851"/>
        <end position="865"/>
    </location>
</feature>
<evidence type="ECO:0000256" key="11">
    <source>
        <dbReference type="ARBA" id="ARBA00023014"/>
    </source>
</evidence>
<feature type="compositionally biased region" description="Basic and acidic residues" evidence="16">
    <location>
        <begin position="563"/>
        <end position="576"/>
    </location>
</feature>
<feature type="compositionally biased region" description="Basic residues" evidence="16">
    <location>
        <begin position="796"/>
        <end position="816"/>
    </location>
</feature>
<feature type="compositionally biased region" description="Basic residues" evidence="16">
    <location>
        <begin position="769"/>
        <end position="786"/>
    </location>
</feature>
<evidence type="ECO:0000256" key="15">
    <source>
        <dbReference type="ARBA" id="ARBA00046982"/>
    </source>
</evidence>
<sequence>MIVIGAGLGGLSTACYAQMNGYRSTVLEMHEIPGGCCTGWDRGDFTFDCCISWLLGSGPGNEMHQIWLELGALQGKQVRHFDVFNIVRSAHGEVYFYSDPDRLEAHLLAISPEDARPIREFCAGLRKFRACLPSYPFLKPVGLMGTVERWRMLAGFLPYFNVVRRSIGTLMTDYSARFRHPLLREAFNYILYERHPAFPVLPFYFQLACHADLSAGVPEGGSLGLARSIEERYRRLGGEVRYNAKVTEVLVEEDRAVGVRLSDGRELRADIVVSAADGRTTLLDLLKGRYLGDTYRELYTRTIERPGMVFPGYVTVFLGMRRPFPEGEPCTTYLLDEERAARLTGIRHPSINVQFRSRHYPELSPADSTVVYASYFCDIAPWRALSTGPEQQSRLRRGEELHTLPTGRGRAYQTAKRQVRDTVVEFLDQRYPGLKDAVAVRDVSTPLTQVRYTGNYDGSVLGWQPFVESGETLEQEIKRNGPALPGLRNFYLSGVWATTGGLIRAAAAGRHVMQFVCRDDGKPFRAEIDRTAPPPTHLVVPVGPLPPPRPPFPPPPPPPSSRSDTEERTHRADRQVGRPGTPRRRSRRPPDVPQGRRGRPRRPPGRRDALPHPPPLARPLPPGHHPRHPDRRPDGRRRRHGGARRRTARPVRRRRPGRGLRRLVHPPGGHRRRPALADRDLPDGLPRVPPPRPRRLRRHPADQHRARHPRQPRHDRLGHPDQVHDAAPRPHRAGQRRERGRRLAVRPTRRPGRRARRRHHQLRGEGRLPRRPRHPPGRLPARRRPRADRGAAAQGRARRHRPLPRQPRRRRHRRGVHHAERAQPGRGLLAVGRPGRQRAHRAPPAAVHPVPAHHHPRHLRARVVHRGQLGRAARRGRRPGPGRGDLLPADRPPGLRRHPRRLPEPVQRRPHPQPRQGRRRTLNPCPPDIRTGEPMRPSRKFGQVINQGPTPGDAALPPALPCPDGWAALAFTAELKPGTVLTRQLAGEDVVLYRQRDGRIRATRPYCPHLGAHLGLAEVAGNDLVCPFHRFAFGPDGRCVRTGYGTPPPKAALTHLPVREVNDAVFVWRHHDGREPDWEIPAWHVLGDLPSRHATWEMAGYAQDVMENAVDVGHFRTLHGWSRGELAAPVSFDGVTFHVSMRVQEQFPLLGRRQVEVEVDGYGLSCLHTDVHTPALGLEMCSLVMATMTAPGRMQFRQASRFRVTEPSRLPPALARTASRTLSRLLAGPMFRFSCEFTAADFPIWSTKQYLSRPRLAAGDGPIGPFRRWSRQFYPPNQTGPLTLPGTPVEGEHPHGQAAGTRYVRP</sequence>
<dbReference type="SUPFAM" id="SSF55961">
    <property type="entry name" value="Bet v1-like"/>
    <property type="match status" value="1"/>
</dbReference>
<dbReference type="GO" id="GO:0046872">
    <property type="term" value="F:metal ion binding"/>
    <property type="evidence" value="ECO:0007669"/>
    <property type="project" value="UniProtKB-KW"/>
</dbReference>
<evidence type="ECO:0000256" key="12">
    <source>
        <dbReference type="ARBA" id="ARBA00023027"/>
    </source>
</evidence>
<name>A0A066YI11_9ACTN</name>
<evidence type="ECO:0000256" key="9">
    <source>
        <dbReference type="ARBA" id="ARBA00023002"/>
    </source>
</evidence>
<dbReference type="SUPFAM" id="SSF51905">
    <property type="entry name" value="FAD/NAD(P)-binding domain"/>
    <property type="match status" value="1"/>
</dbReference>
<evidence type="ECO:0000256" key="4">
    <source>
        <dbReference type="ARBA" id="ARBA00022723"/>
    </source>
</evidence>
<feature type="domain" description="Rieske" evidence="17">
    <location>
        <begin position="967"/>
        <end position="1067"/>
    </location>
</feature>
<comment type="cofactor">
    <cofactor evidence="1">
        <name>Fe cation</name>
        <dbReference type="ChEBI" id="CHEBI:24875"/>
    </cofactor>
</comment>
<evidence type="ECO:0000256" key="3">
    <source>
        <dbReference type="ARBA" id="ARBA00022714"/>
    </source>
</evidence>
<feature type="region of interest" description="Disordered" evidence="16">
    <location>
        <begin position="526"/>
        <end position="958"/>
    </location>
</feature>
<dbReference type="GO" id="GO:0008203">
    <property type="term" value="P:cholesterol metabolic process"/>
    <property type="evidence" value="ECO:0007669"/>
    <property type="project" value="InterPro"/>
</dbReference>
<keyword evidence="7" id="KW-0521">NADP</keyword>
<keyword evidence="11" id="KW-0411">Iron-sulfur</keyword>
<dbReference type="EMBL" id="JNBY01000160">
    <property type="protein sequence ID" value="KDN80772.1"/>
    <property type="molecule type" value="Genomic_DNA"/>
</dbReference>
<reference evidence="18 19" key="1">
    <citation type="submission" date="2014-05" db="EMBL/GenBank/DDBJ databases">
        <title>Draft Genome Sequence of Kitasatospora cheerisanensis KCTC 2395.</title>
        <authorList>
            <person name="Nam D.H."/>
        </authorList>
    </citation>
    <scope>NUCLEOTIDE SEQUENCE [LARGE SCALE GENOMIC DNA]</scope>
    <source>
        <strain evidence="18 19">KCTC 2395</strain>
    </source>
</reference>
<protein>
    <recommendedName>
        <fullName evidence="14">Rieske-type oxygenase</fullName>
    </recommendedName>
</protein>
<evidence type="ECO:0000256" key="2">
    <source>
        <dbReference type="ARBA" id="ARBA00022630"/>
    </source>
</evidence>
<dbReference type="HOGENOM" id="CLU_261065_0_0_11"/>
<comment type="subunit">
    <text evidence="15">Homotrimer. The two-component system 3-ketosteroid-9-alpha-monooxygenase is composed of an oxygenase component KshA and a reductase component KshB.</text>
</comment>
<keyword evidence="3" id="KW-0001">2Fe-2S</keyword>
<evidence type="ECO:0000256" key="16">
    <source>
        <dbReference type="SAM" id="MobiDB-lite"/>
    </source>
</evidence>
<feature type="compositionally biased region" description="Basic residues" evidence="16">
    <location>
        <begin position="908"/>
        <end position="921"/>
    </location>
</feature>
<keyword evidence="10" id="KW-0408">Iron</keyword>
<evidence type="ECO:0000256" key="7">
    <source>
        <dbReference type="ARBA" id="ARBA00022857"/>
    </source>
</evidence>
<feature type="region of interest" description="Disordered" evidence="16">
    <location>
        <begin position="1278"/>
        <end position="1306"/>
    </location>
</feature>
<dbReference type="PANTHER" id="PTHR46091">
    <property type="entry name" value="BLR7054 PROTEIN"/>
    <property type="match status" value="1"/>
</dbReference>
<feature type="compositionally biased region" description="Basic and acidic residues" evidence="16">
    <location>
        <begin position="712"/>
        <end position="728"/>
    </location>
</feature>
<feature type="compositionally biased region" description="Pro residues" evidence="16">
    <location>
        <begin position="543"/>
        <end position="560"/>
    </location>
</feature>
<dbReference type="PANTHER" id="PTHR46091:SF3">
    <property type="entry name" value="AMINE OXIDASE DOMAIN-CONTAINING PROTEIN"/>
    <property type="match status" value="1"/>
</dbReference>
<keyword evidence="9" id="KW-0560">Oxidoreductase</keyword>
<accession>A0A066YI11</accession>
<dbReference type="Pfam" id="PF01593">
    <property type="entry name" value="Amino_oxidase"/>
    <property type="match status" value="1"/>
</dbReference>
<evidence type="ECO:0000313" key="19">
    <source>
        <dbReference type="Proteomes" id="UP000027178"/>
    </source>
</evidence>
<comment type="caution">
    <text evidence="18">The sequence shown here is derived from an EMBL/GenBank/DDBJ whole genome shotgun (WGS) entry which is preliminary data.</text>
</comment>
<keyword evidence="5" id="KW-0732">Signal</keyword>
<dbReference type="Pfam" id="PF00355">
    <property type="entry name" value="Rieske"/>
    <property type="match status" value="1"/>
</dbReference>
<keyword evidence="13" id="KW-0443">Lipid metabolism</keyword>
<dbReference type="Gene3D" id="3.50.50.60">
    <property type="entry name" value="FAD/NAD(P)-binding domain"/>
    <property type="match status" value="2"/>
</dbReference>
<dbReference type="GO" id="GO:0004497">
    <property type="term" value="F:monooxygenase activity"/>
    <property type="evidence" value="ECO:0007669"/>
    <property type="project" value="UniProtKB-ARBA"/>
</dbReference>
<evidence type="ECO:0000256" key="13">
    <source>
        <dbReference type="ARBA" id="ARBA00023221"/>
    </source>
</evidence>